<evidence type="ECO:0000313" key="10">
    <source>
        <dbReference type="Proteomes" id="UP001159428"/>
    </source>
</evidence>
<evidence type="ECO:0000313" key="9">
    <source>
        <dbReference type="EMBL" id="CAH3162125.1"/>
    </source>
</evidence>
<protein>
    <recommendedName>
        <fullName evidence="8">BHLH domain-containing protein</fullName>
    </recommendedName>
</protein>
<comment type="caution">
    <text evidence="9">The sequence shown here is derived from an EMBL/GenBank/DDBJ whole genome shotgun (WGS) entry which is preliminary data.</text>
</comment>
<dbReference type="EMBL" id="CALNXJ010000083">
    <property type="protein sequence ID" value="CAH3162125.1"/>
    <property type="molecule type" value="Genomic_DNA"/>
</dbReference>
<dbReference type="GO" id="GO:0005737">
    <property type="term" value="C:cytoplasm"/>
    <property type="evidence" value="ECO:0007669"/>
    <property type="project" value="UniProtKB-SubCell"/>
</dbReference>
<name>A0AAU9XYZ7_9CNID</name>
<dbReference type="GO" id="GO:0009653">
    <property type="term" value="P:anatomical structure morphogenesis"/>
    <property type="evidence" value="ECO:0007669"/>
    <property type="project" value="TreeGrafter"/>
</dbReference>
<evidence type="ECO:0000256" key="4">
    <source>
        <dbReference type="ARBA" id="ARBA00023125"/>
    </source>
</evidence>
<evidence type="ECO:0000256" key="2">
    <source>
        <dbReference type="ARBA" id="ARBA00004496"/>
    </source>
</evidence>
<dbReference type="GO" id="GO:0070888">
    <property type="term" value="F:E-box binding"/>
    <property type="evidence" value="ECO:0007669"/>
    <property type="project" value="TreeGrafter"/>
</dbReference>
<feature type="compositionally biased region" description="Basic residues" evidence="7">
    <location>
        <begin position="113"/>
        <end position="132"/>
    </location>
</feature>
<proteinExistence type="predicted"/>
<dbReference type="PROSITE" id="PS50888">
    <property type="entry name" value="BHLH"/>
    <property type="match status" value="1"/>
</dbReference>
<comment type="subcellular location">
    <subcellularLocation>
        <location evidence="2">Cytoplasm</location>
    </subcellularLocation>
    <subcellularLocation>
        <location evidence="1">Nucleus speckle</location>
    </subcellularLocation>
</comment>
<evidence type="ECO:0000256" key="6">
    <source>
        <dbReference type="ARBA" id="ARBA00023242"/>
    </source>
</evidence>
<dbReference type="PANTHER" id="PTHR19290">
    <property type="entry name" value="BASIC HELIX-LOOP-HELIX PROTEIN NEUROGENIN-RELATED"/>
    <property type="match status" value="1"/>
</dbReference>
<organism evidence="9 10">
    <name type="scientific">Pocillopora meandrina</name>
    <dbReference type="NCBI Taxonomy" id="46732"/>
    <lineage>
        <taxon>Eukaryota</taxon>
        <taxon>Metazoa</taxon>
        <taxon>Cnidaria</taxon>
        <taxon>Anthozoa</taxon>
        <taxon>Hexacorallia</taxon>
        <taxon>Scleractinia</taxon>
        <taxon>Astrocoeniina</taxon>
        <taxon>Pocilloporidae</taxon>
        <taxon>Pocillopora</taxon>
    </lineage>
</organism>
<dbReference type="GO" id="GO:0016607">
    <property type="term" value="C:nuclear speck"/>
    <property type="evidence" value="ECO:0007669"/>
    <property type="project" value="UniProtKB-SubCell"/>
</dbReference>
<feature type="compositionally biased region" description="Basic and acidic residues" evidence="7">
    <location>
        <begin position="1"/>
        <end position="13"/>
    </location>
</feature>
<evidence type="ECO:0000256" key="5">
    <source>
        <dbReference type="ARBA" id="ARBA00023163"/>
    </source>
</evidence>
<dbReference type="GO" id="GO:0046983">
    <property type="term" value="F:protein dimerization activity"/>
    <property type="evidence" value="ECO:0007669"/>
    <property type="project" value="InterPro"/>
</dbReference>
<dbReference type="InterPro" id="IPR050359">
    <property type="entry name" value="bHLH_transcription_factors"/>
</dbReference>
<accession>A0AAU9XYZ7</accession>
<dbReference type="InterPro" id="IPR011598">
    <property type="entry name" value="bHLH_dom"/>
</dbReference>
<keyword evidence="6" id="KW-0539">Nucleus</keyword>
<evidence type="ECO:0000256" key="3">
    <source>
        <dbReference type="ARBA" id="ARBA00023015"/>
    </source>
</evidence>
<dbReference type="Gene3D" id="4.10.280.10">
    <property type="entry name" value="Helix-loop-helix DNA-binding domain"/>
    <property type="match status" value="1"/>
</dbReference>
<evidence type="ECO:0000256" key="7">
    <source>
        <dbReference type="SAM" id="MobiDB-lite"/>
    </source>
</evidence>
<keyword evidence="3" id="KW-0805">Transcription regulation</keyword>
<evidence type="ECO:0000259" key="8">
    <source>
        <dbReference type="PROSITE" id="PS50888"/>
    </source>
</evidence>
<keyword evidence="10" id="KW-1185">Reference proteome</keyword>
<dbReference type="InterPro" id="IPR036638">
    <property type="entry name" value="HLH_DNA-bd_sf"/>
</dbReference>
<dbReference type="SMART" id="SM00353">
    <property type="entry name" value="HLH"/>
    <property type="match status" value="1"/>
</dbReference>
<dbReference type="FunFam" id="4.10.280.10:FF:000052">
    <property type="entry name" value="Protein atonal homolog 8"/>
    <property type="match status" value="1"/>
</dbReference>
<feature type="domain" description="BHLH" evidence="8">
    <location>
        <begin position="140"/>
        <end position="192"/>
    </location>
</feature>
<keyword evidence="5" id="KW-0804">Transcription</keyword>
<dbReference type="Proteomes" id="UP001159428">
    <property type="component" value="Unassembled WGS sequence"/>
</dbReference>
<gene>
    <name evidence="9" type="ORF">PMEA_00034140</name>
</gene>
<evidence type="ECO:0000256" key="1">
    <source>
        <dbReference type="ARBA" id="ARBA00004324"/>
    </source>
</evidence>
<dbReference type="SUPFAM" id="SSF47459">
    <property type="entry name" value="HLH, helix-loop-helix DNA-binding domain"/>
    <property type="match status" value="1"/>
</dbReference>
<dbReference type="AlphaFoldDB" id="A0AAU9XYZ7"/>
<reference evidence="9 10" key="1">
    <citation type="submission" date="2022-05" db="EMBL/GenBank/DDBJ databases">
        <authorList>
            <consortium name="Genoscope - CEA"/>
            <person name="William W."/>
        </authorList>
    </citation>
    <scope>NUCLEOTIDE SEQUENCE [LARGE SCALE GENOMIC DNA]</scope>
</reference>
<dbReference type="Pfam" id="PF00010">
    <property type="entry name" value="HLH"/>
    <property type="match status" value="1"/>
</dbReference>
<dbReference type="PANTHER" id="PTHR19290:SF102">
    <property type="entry name" value="TRANSCRIPTION FACTOR ATOH8"/>
    <property type="match status" value="1"/>
</dbReference>
<feature type="region of interest" description="Disordered" evidence="7">
    <location>
        <begin position="1"/>
        <end position="22"/>
    </location>
</feature>
<sequence length="241" mass="27105">MLIENDRSSDVRSTRKHRTVRQAKGNQCFVGESPENVINYHEKPQIKGTRRKNLSSPASMCEITAINTVYAQSMGSLNYNSSISKEATSEGTAEPKTLTATQEEESEENVASGKKKRGQSVKKSRSKLKKVLSWRQSNRSRRLIANARERSRIHIMSEAFEGLRRAVPSYSSDQKLSKLAILRLATSYISALSYLAENDTSTKSLKHFAECVDKCTQALQTEGRTRRKEAKKTVNEDIITD</sequence>
<feature type="region of interest" description="Disordered" evidence="7">
    <location>
        <begin position="86"/>
        <end position="132"/>
    </location>
</feature>
<keyword evidence="4" id="KW-0238">DNA-binding</keyword>
<dbReference type="GO" id="GO:0045944">
    <property type="term" value="P:positive regulation of transcription by RNA polymerase II"/>
    <property type="evidence" value="ECO:0007669"/>
    <property type="project" value="TreeGrafter"/>
</dbReference>
<dbReference type="GO" id="GO:0003700">
    <property type="term" value="F:DNA-binding transcription factor activity"/>
    <property type="evidence" value="ECO:0007669"/>
    <property type="project" value="TreeGrafter"/>
</dbReference>